<dbReference type="Proteomes" id="UP000235371">
    <property type="component" value="Unassembled WGS sequence"/>
</dbReference>
<reference evidence="1 2" key="1">
    <citation type="submission" date="2016-04" db="EMBL/GenBank/DDBJ databases">
        <title>A degradative enzymes factory behind the ericoid mycorrhizal symbiosis.</title>
        <authorList>
            <consortium name="DOE Joint Genome Institute"/>
            <person name="Martino E."/>
            <person name="Morin E."/>
            <person name="Grelet G."/>
            <person name="Kuo A."/>
            <person name="Kohler A."/>
            <person name="Daghino S."/>
            <person name="Barry K."/>
            <person name="Choi C."/>
            <person name="Cichocki N."/>
            <person name="Clum A."/>
            <person name="Copeland A."/>
            <person name="Hainaut M."/>
            <person name="Haridas S."/>
            <person name="Labutti K."/>
            <person name="Lindquist E."/>
            <person name="Lipzen A."/>
            <person name="Khouja H.-R."/>
            <person name="Murat C."/>
            <person name="Ohm R."/>
            <person name="Olson A."/>
            <person name="Spatafora J."/>
            <person name="Veneault-Fourrey C."/>
            <person name="Henrissat B."/>
            <person name="Grigoriev I."/>
            <person name="Martin F."/>
            <person name="Perotto S."/>
        </authorList>
    </citation>
    <scope>NUCLEOTIDE SEQUENCE [LARGE SCALE GENOMIC DNA]</scope>
    <source>
        <strain evidence="1 2">E</strain>
    </source>
</reference>
<organism evidence="1 2">
    <name type="scientific">Hyaloscypha bicolor E</name>
    <dbReference type="NCBI Taxonomy" id="1095630"/>
    <lineage>
        <taxon>Eukaryota</taxon>
        <taxon>Fungi</taxon>
        <taxon>Dikarya</taxon>
        <taxon>Ascomycota</taxon>
        <taxon>Pezizomycotina</taxon>
        <taxon>Leotiomycetes</taxon>
        <taxon>Helotiales</taxon>
        <taxon>Hyaloscyphaceae</taxon>
        <taxon>Hyaloscypha</taxon>
        <taxon>Hyaloscypha bicolor</taxon>
    </lineage>
</organism>
<dbReference type="AlphaFoldDB" id="A0A2J6TI68"/>
<dbReference type="RefSeq" id="XP_024739620.1">
    <property type="nucleotide sequence ID" value="XM_024876803.1"/>
</dbReference>
<dbReference type="EMBL" id="KZ613783">
    <property type="protein sequence ID" value="PMD62716.1"/>
    <property type="molecule type" value="Genomic_DNA"/>
</dbReference>
<proteinExistence type="predicted"/>
<accession>A0A2J6TI68</accession>
<dbReference type="InParanoid" id="A0A2J6TI68"/>
<dbReference type="OrthoDB" id="432412at2759"/>
<evidence type="ECO:0000313" key="2">
    <source>
        <dbReference type="Proteomes" id="UP000235371"/>
    </source>
</evidence>
<keyword evidence="2" id="KW-1185">Reference proteome</keyword>
<protein>
    <submittedName>
        <fullName evidence="1">Uncharacterized protein</fullName>
    </submittedName>
</protein>
<dbReference type="GeneID" id="36584882"/>
<sequence>MPPIHRILIKTHHMTSRKKILNLTRAASNLQCSVLLKTGAHPPGMMFAEGGGTEDWMKVVKKLRYKDFRLMGKDEVNERRLDVEAGKVVELTSMKEFAAFLERDPVIYEWWRVRMGYTEG</sequence>
<gene>
    <name evidence="1" type="ORF">K444DRAFT_557912</name>
</gene>
<name>A0A2J6TI68_9HELO</name>
<evidence type="ECO:0000313" key="1">
    <source>
        <dbReference type="EMBL" id="PMD62716.1"/>
    </source>
</evidence>